<accession>A0A1G8TCT7</accession>
<dbReference type="STRING" id="1174501.SAMN05216192_11677"/>
<sequence length="189" mass="21748">MKLGSTDPYTSCPKYETGSFSLRLVRMDDAADLLRCYSDPESIPLFNSDNCLYGFSMNKLEEIESCIEAWLAEFRARGFIRFSIVEQTSERAIGTIEFFTRKLGQGEEQAEAGILRLDLASEYEQADVLSEMLELVEQRFPEHFTFDGLLTKAVPQAVHRVAVLQRLGYNKLERSRELPYGDYYIKRMP</sequence>
<name>A0A1G8TCT7_9BACL</name>
<dbReference type="Proteomes" id="UP000199050">
    <property type="component" value="Unassembled WGS sequence"/>
</dbReference>
<dbReference type="InterPro" id="IPR000182">
    <property type="entry name" value="GNAT_dom"/>
</dbReference>
<dbReference type="Gene3D" id="3.40.630.30">
    <property type="match status" value="1"/>
</dbReference>
<evidence type="ECO:0000313" key="2">
    <source>
        <dbReference type="EMBL" id="SDJ39283.1"/>
    </source>
</evidence>
<dbReference type="Pfam" id="PF13302">
    <property type="entry name" value="Acetyltransf_3"/>
    <property type="match status" value="1"/>
</dbReference>
<dbReference type="GO" id="GO:0016747">
    <property type="term" value="F:acyltransferase activity, transferring groups other than amino-acyl groups"/>
    <property type="evidence" value="ECO:0007669"/>
    <property type="project" value="InterPro"/>
</dbReference>
<dbReference type="RefSeq" id="WP_090715344.1">
    <property type="nucleotide sequence ID" value="NZ_CBCSKY010000026.1"/>
</dbReference>
<protein>
    <submittedName>
        <fullName evidence="2">Protein N-acetyltransferase, RimJ/RimL family</fullName>
    </submittedName>
</protein>
<dbReference type="EMBL" id="FNDX01000016">
    <property type="protein sequence ID" value="SDJ39283.1"/>
    <property type="molecule type" value="Genomic_DNA"/>
</dbReference>
<keyword evidence="2" id="KW-0808">Transferase</keyword>
<evidence type="ECO:0000259" key="1">
    <source>
        <dbReference type="Pfam" id="PF13302"/>
    </source>
</evidence>
<dbReference type="AlphaFoldDB" id="A0A1G8TCT7"/>
<gene>
    <name evidence="2" type="ORF">SAMN05216192_11677</name>
</gene>
<organism evidence="2 3">
    <name type="scientific">Paenibacillus typhae</name>
    <dbReference type="NCBI Taxonomy" id="1174501"/>
    <lineage>
        <taxon>Bacteria</taxon>
        <taxon>Bacillati</taxon>
        <taxon>Bacillota</taxon>
        <taxon>Bacilli</taxon>
        <taxon>Bacillales</taxon>
        <taxon>Paenibacillaceae</taxon>
        <taxon>Paenibacillus</taxon>
    </lineage>
</organism>
<proteinExistence type="predicted"/>
<dbReference type="InterPro" id="IPR016181">
    <property type="entry name" value="Acyl_CoA_acyltransferase"/>
</dbReference>
<evidence type="ECO:0000313" key="3">
    <source>
        <dbReference type="Proteomes" id="UP000199050"/>
    </source>
</evidence>
<keyword evidence="3" id="KW-1185">Reference proteome</keyword>
<dbReference type="SUPFAM" id="SSF55729">
    <property type="entry name" value="Acyl-CoA N-acyltransferases (Nat)"/>
    <property type="match status" value="1"/>
</dbReference>
<reference evidence="3" key="1">
    <citation type="submission" date="2016-10" db="EMBL/GenBank/DDBJ databases">
        <authorList>
            <person name="Varghese N."/>
            <person name="Submissions S."/>
        </authorList>
    </citation>
    <scope>NUCLEOTIDE SEQUENCE [LARGE SCALE GENOMIC DNA]</scope>
    <source>
        <strain evidence="3">CGMCC 1.11012</strain>
    </source>
</reference>
<feature type="domain" description="N-acetyltransferase" evidence="1">
    <location>
        <begin position="22"/>
        <end position="169"/>
    </location>
</feature>